<evidence type="ECO:0008006" key="4">
    <source>
        <dbReference type="Google" id="ProtNLM"/>
    </source>
</evidence>
<evidence type="ECO:0000256" key="1">
    <source>
        <dbReference type="SAM" id="Phobius"/>
    </source>
</evidence>
<reference evidence="2 3" key="1">
    <citation type="submission" date="2024-06" db="EMBL/GenBank/DDBJ databases">
        <title>Aliikangiella maris sp. nov., sp. nov., a phycosphere bacterium isolated from seawater and ecosystem role in Phaeocystis globosa blooms.</title>
        <authorList>
            <person name="Li F."/>
        </authorList>
    </citation>
    <scope>NUCLEOTIDE SEQUENCE [LARGE SCALE GENOMIC DNA]</scope>
    <source>
        <strain evidence="2 3">GXAS 306</strain>
    </source>
</reference>
<dbReference type="RefSeq" id="WP_367024228.1">
    <property type="nucleotide sequence ID" value="NZ_JBFDAH010000028.1"/>
</dbReference>
<evidence type="ECO:0000313" key="3">
    <source>
        <dbReference type="Proteomes" id="UP001554427"/>
    </source>
</evidence>
<feature type="transmembrane region" description="Helical" evidence="1">
    <location>
        <begin position="21"/>
        <end position="38"/>
    </location>
</feature>
<comment type="caution">
    <text evidence="2">The sequence shown here is derived from an EMBL/GenBank/DDBJ whole genome shotgun (WGS) entry which is preliminary data.</text>
</comment>
<dbReference type="Proteomes" id="UP001554427">
    <property type="component" value="Unassembled WGS sequence"/>
</dbReference>
<keyword evidence="1" id="KW-0812">Transmembrane</keyword>
<keyword evidence="1" id="KW-1133">Transmembrane helix</keyword>
<gene>
    <name evidence="2" type="ORF">ABVT42_18800</name>
</gene>
<feature type="transmembrane region" description="Helical" evidence="1">
    <location>
        <begin position="44"/>
        <end position="65"/>
    </location>
</feature>
<sequence>MSNHLSKNNTENTTGLNRIHWKPKISLLVGGIVGFYLANGSDWWVLVITVVVCFLVCQVLMNILYNQFTDEFRNANHQFAMKQFEQEAFKGMKRCWIAFIERRKDLKDYDNDPYKTRPIKIASGKTVALNLSGHHIVFKDSLIVNPRAYKNSGPNIDIYSNTVFERYCRSIYVNSWYVKSFNKKDKSLGQIEVNIKTYWRPYKDSPLNFINLNQFTEELIENFYNLTSESEENIYSSLEDSYKVVKTSPVMWLIKDIYRYSYLLERRYQTVLSDQVVLSIAFIRYTDFPLYSREINEYDMIENWNQAEKAFMENFEIELTEEFLSFQKEFWQTYEGKVYEGFDEVVIGVKAGETPPPRLPL</sequence>
<dbReference type="EMBL" id="JBFDAH010000028">
    <property type="protein sequence ID" value="MEW4367528.1"/>
    <property type="molecule type" value="Genomic_DNA"/>
</dbReference>
<organism evidence="2 3">
    <name type="scientific">Aliikangiella maris</name>
    <dbReference type="NCBI Taxonomy" id="3162458"/>
    <lineage>
        <taxon>Bacteria</taxon>
        <taxon>Pseudomonadati</taxon>
        <taxon>Pseudomonadota</taxon>
        <taxon>Gammaproteobacteria</taxon>
        <taxon>Oceanospirillales</taxon>
        <taxon>Pleioneaceae</taxon>
        <taxon>Aliikangiella</taxon>
    </lineage>
</organism>
<accession>A0ABV3MTJ9</accession>
<name>A0ABV3MTJ9_9GAMM</name>
<proteinExistence type="predicted"/>
<evidence type="ECO:0000313" key="2">
    <source>
        <dbReference type="EMBL" id="MEW4367528.1"/>
    </source>
</evidence>
<keyword evidence="3" id="KW-1185">Reference proteome</keyword>
<keyword evidence="1" id="KW-0472">Membrane</keyword>
<protein>
    <recommendedName>
        <fullName evidence="4">DUF3137 domain-containing protein</fullName>
    </recommendedName>
</protein>